<keyword evidence="2" id="KW-0808">Transferase</keyword>
<dbReference type="InterPro" id="IPR011009">
    <property type="entry name" value="Kinase-like_dom_sf"/>
</dbReference>
<dbReference type="CDD" id="cd14014">
    <property type="entry name" value="STKc_PknB_like"/>
    <property type="match status" value="1"/>
</dbReference>
<dbReference type="InterPro" id="IPR000719">
    <property type="entry name" value="Prot_kinase_dom"/>
</dbReference>
<dbReference type="SUPFAM" id="SSF56112">
    <property type="entry name" value="Protein kinase-like (PK-like)"/>
    <property type="match status" value="1"/>
</dbReference>
<reference evidence="2" key="1">
    <citation type="journal article" date="2021" name="PeerJ">
        <title>Extensive microbial diversity within the chicken gut microbiome revealed by metagenomics and culture.</title>
        <authorList>
            <person name="Gilroy R."/>
            <person name="Ravi A."/>
            <person name="Getino M."/>
            <person name="Pursley I."/>
            <person name="Horton D.L."/>
            <person name="Alikhan N.F."/>
            <person name="Baker D."/>
            <person name="Gharbi K."/>
            <person name="Hall N."/>
            <person name="Watson M."/>
            <person name="Adriaenssens E.M."/>
            <person name="Foster-Nyarko E."/>
            <person name="Jarju S."/>
            <person name="Secka A."/>
            <person name="Antonio M."/>
            <person name="Oren A."/>
            <person name="Chaudhuri R.R."/>
            <person name="La Ragione R."/>
            <person name="Hildebrand F."/>
            <person name="Pallen M.J."/>
        </authorList>
    </citation>
    <scope>NUCLEOTIDE SEQUENCE</scope>
    <source>
        <strain evidence="2">CHK195-6426</strain>
    </source>
</reference>
<sequence>MEGEITGKGAEMERKLYEKGYEMLDSAGQGAFSRVYRVRKRDTGGFFACKVSGKKEMLAAEAKLLGQVSHPLFPRFCDHWQEQERAFLIMEYLPGMSLKHLVEKRGGLSPAQTARIGMSLAQGLLYLHERCKPVLYRDLNPGNVQILQDGRAKLLDLGCACALGENRDRAGTPGFAPPEQLTGESLSAAGDIYAFGKMLEYMLQSGSLSGKKSGRCGERKCRKTLEALLAECTRRDPEKRPGDMRFCLDMLWECLEEEKRGRLLWGWKEKTGYRAAKAVWKKS</sequence>
<dbReference type="PROSITE" id="PS50011">
    <property type="entry name" value="PROTEIN_KINASE_DOM"/>
    <property type="match status" value="1"/>
</dbReference>
<reference evidence="2" key="2">
    <citation type="submission" date="2021-04" db="EMBL/GenBank/DDBJ databases">
        <authorList>
            <person name="Gilroy R."/>
        </authorList>
    </citation>
    <scope>NUCLEOTIDE SEQUENCE</scope>
    <source>
        <strain evidence="2">CHK195-6426</strain>
    </source>
</reference>
<dbReference type="InterPro" id="IPR053235">
    <property type="entry name" value="Ser_Thr_kinase"/>
</dbReference>
<dbReference type="GO" id="GO:0005737">
    <property type="term" value="C:cytoplasm"/>
    <property type="evidence" value="ECO:0007669"/>
    <property type="project" value="TreeGrafter"/>
</dbReference>
<proteinExistence type="predicted"/>
<feature type="domain" description="Protein kinase" evidence="1">
    <location>
        <begin position="21"/>
        <end position="253"/>
    </location>
</feature>
<organism evidence="2 3">
    <name type="scientific">Candidatus Acetatifactor stercoripullorum</name>
    <dbReference type="NCBI Taxonomy" id="2838414"/>
    <lineage>
        <taxon>Bacteria</taxon>
        <taxon>Bacillati</taxon>
        <taxon>Bacillota</taxon>
        <taxon>Clostridia</taxon>
        <taxon>Lachnospirales</taxon>
        <taxon>Lachnospiraceae</taxon>
        <taxon>Acetatifactor</taxon>
    </lineage>
</organism>
<dbReference type="PANTHER" id="PTHR24361:SF678">
    <property type="entry name" value="SPORULATION-SPECIFIC PROTEIN 1"/>
    <property type="match status" value="1"/>
</dbReference>
<comment type="caution">
    <text evidence="2">The sequence shown here is derived from an EMBL/GenBank/DDBJ whole genome shotgun (WGS) entry which is preliminary data.</text>
</comment>
<accession>A0A9D1R4P3</accession>
<evidence type="ECO:0000259" key="1">
    <source>
        <dbReference type="PROSITE" id="PS50011"/>
    </source>
</evidence>
<evidence type="ECO:0000313" key="2">
    <source>
        <dbReference type="EMBL" id="HIW80438.1"/>
    </source>
</evidence>
<dbReference type="Pfam" id="PF00069">
    <property type="entry name" value="Pkinase"/>
    <property type="match status" value="1"/>
</dbReference>
<keyword evidence="2" id="KW-0723">Serine/threonine-protein kinase</keyword>
<dbReference type="AlphaFoldDB" id="A0A9D1R4P3"/>
<dbReference type="Gene3D" id="1.10.510.10">
    <property type="entry name" value="Transferase(Phosphotransferase) domain 1"/>
    <property type="match status" value="1"/>
</dbReference>
<dbReference type="GO" id="GO:0005524">
    <property type="term" value="F:ATP binding"/>
    <property type="evidence" value="ECO:0007669"/>
    <property type="project" value="InterPro"/>
</dbReference>
<protein>
    <submittedName>
        <fullName evidence="2">Serine/threonine protein kinase</fullName>
    </submittedName>
</protein>
<dbReference type="EMBL" id="DXGH01000012">
    <property type="protein sequence ID" value="HIW80438.1"/>
    <property type="molecule type" value="Genomic_DNA"/>
</dbReference>
<evidence type="ECO:0000313" key="3">
    <source>
        <dbReference type="Proteomes" id="UP000824265"/>
    </source>
</evidence>
<dbReference type="Proteomes" id="UP000824265">
    <property type="component" value="Unassembled WGS sequence"/>
</dbReference>
<dbReference type="GO" id="GO:0004674">
    <property type="term" value="F:protein serine/threonine kinase activity"/>
    <property type="evidence" value="ECO:0007669"/>
    <property type="project" value="UniProtKB-KW"/>
</dbReference>
<keyword evidence="2" id="KW-0418">Kinase</keyword>
<dbReference type="PANTHER" id="PTHR24361">
    <property type="entry name" value="MITOGEN-ACTIVATED KINASE KINASE KINASE"/>
    <property type="match status" value="1"/>
</dbReference>
<name>A0A9D1R4P3_9FIRM</name>
<gene>
    <name evidence="2" type="ORF">H9742_02750</name>
</gene>